<dbReference type="Proteomes" id="UP000077051">
    <property type="component" value="Unassembled WGS sequence"/>
</dbReference>
<comment type="caution">
    <text evidence="3">The sequence shown here is derived from an EMBL/GenBank/DDBJ whole genome shotgun (WGS) entry which is preliminary data.</text>
</comment>
<dbReference type="InterPro" id="IPR014756">
    <property type="entry name" value="Ig_E-set"/>
</dbReference>
<protein>
    <recommendedName>
        <fullName evidence="2">Arrestin C-terminal-like domain-containing protein</fullName>
    </recommendedName>
</protein>
<dbReference type="OrthoDB" id="298939at2759"/>
<feature type="compositionally biased region" description="Low complexity" evidence="1">
    <location>
        <begin position="522"/>
        <end position="552"/>
    </location>
</feature>
<dbReference type="SMART" id="SM01017">
    <property type="entry name" value="Arrestin_C"/>
    <property type="match status" value="1"/>
</dbReference>
<evidence type="ECO:0000313" key="4">
    <source>
        <dbReference type="Proteomes" id="UP000077051"/>
    </source>
</evidence>
<sequence length="731" mass="80808">MSNINNTLTTTTTLNRNSALSMNELALKSWYSNLHISSAPSKNRISPIAPVPASSKAALQEPSSPSLSHLFRKIARTPTRTLSRSSTTMSHASWKKHQQNVHIYLKSPHVVASGELAGSIVVLGDTTLVHKIKSIRLDLVGLEAVHDSSKTNKKSYPFLNLSVLQLTGPEQVAPYHVSSAKATEQVNKIIVPFLASLPSDLSGTYVDKKGSIQYYLKSEIQWHADKPILHQQAVTIYSNMVLKSLKDATDLYTPVMLSNRQIWKTTKEGHVSIETSMPRSLWMSGAPIYVTVTIHNDMLSDTVSDIKLELLRKQNTYSIHHLDESLVPVTSSCETLVTSCLAELGWWKPLEPASQDQVTLTIDAPPNQVTVRHQKLIDVSFSLRLSVQSVLNANTVVSDIPVMLVHPISMDPPPGNYTKSVAASNTEECHLILQEAVTKIATQSSISVSSTPSLVSSYTESDGTKSLSEMNVPARKKFTSMKKSLSKWGLQLSRKMSISSGINSHCESDRQSNAEKTKLRISSPLISSSSSPSASSLHSSVYSKSSSSSLQPDQANEEITRIIKNKELQQAQQQEENPEKSIMKFGQIVGPKRFGQQPGCLGDAGLDIRNCFNVATATEAIQCYAAEKVEIPSYPDDKEEKELVMAPHTEKCQIDPDMMSKRQIQQYEQDHYGSSHQEEEEEEEEDGALTDQQHHGNSTKRMLASSRHLRNVQRKSVQVSRDGRALLTFSK</sequence>
<gene>
    <name evidence="3" type="ORF">MUCCIDRAFT_164031</name>
</gene>
<evidence type="ECO:0000256" key="1">
    <source>
        <dbReference type="SAM" id="MobiDB-lite"/>
    </source>
</evidence>
<dbReference type="InterPro" id="IPR011022">
    <property type="entry name" value="Arrestin_C-like"/>
</dbReference>
<evidence type="ECO:0000313" key="3">
    <source>
        <dbReference type="EMBL" id="OAD02092.1"/>
    </source>
</evidence>
<proteinExistence type="predicted"/>
<keyword evidence="4" id="KW-1185">Reference proteome</keyword>
<accession>A0A162T5M9</accession>
<dbReference type="EMBL" id="AMYB01000005">
    <property type="protein sequence ID" value="OAD02092.1"/>
    <property type="molecule type" value="Genomic_DNA"/>
</dbReference>
<feature type="compositionally biased region" description="Basic and acidic residues" evidence="1">
    <location>
        <begin position="506"/>
        <end position="518"/>
    </location>
</feature>
<reference evidence="3 4" key="1">
    <citation type="submission" date="2015-06" db="EMBL/GenBank/DDBJ databases">
        <title>Expansion of signal transduction pathways in fungi by whole-genome duplication.</title>
        <authorList>
            <consortium name="DOE Joint Genome Institute"/>
            <person name="Corrochano L.M."/>
            <person name="Kuo A."/>
            <person name="Marcet-Houben M."/>
            <person name="Polaino S."/>
            <person name="Salamov A."/>
            <person name="Villalobos J.M."/>
            <person name="Alvarez M.I."/>
            <person name="Avalos J."/>
            <person name="Benito E.P."/>
            <person name="Benoit I."/>
            <person name="Burger G."/>
            <person name="Camino L.P."/>
            <person name="Canovas D."/>
            <person name="Cerda-Olmedo E."/>
            <person name="Cheng J.-F."/>
            <person name="Dominguez A."/>
            <person name="Elias M."/>
            <person name="Eslava A.P."/>
            <person name="Glaser F."/>
            <person name="Grimwood J."/>
            <person name="Gutierrez G."/>
            <person name="Heitman J."/>
            <person name="Henrissat B."/>
            <person name="Iturriaga E.A."/>
            <person name="Lang B.F."/>
            <person name="Lavin J.L."/>
            <person name="Lee S."/>
            <person name="Li W."/>
            <person name="Lindquist E."/>
            <person name="Lopez-Garcia S."/>
            <person name="Luque E.M."/>
            <person name="Marcos A.T."/>
            <person name="Martin J."/>
            <person name="Mccluskey K."/>
            <person name="Medina H.R."/>
            <person name="Miralles-Duran A."/>
            <person name="Miyazaki A."/>
            <person name="Munoz-Torres E."/>
            <person name="Oguiza J.A."/>
            <person name="Ohm R."/>
            <person name="Olmedo M."/>
            <person name="Orejas M."/>
            <person name="Ortiz-Castellanos L."/>
            <person name="Pisabarro A.G."/>
            <person name="Rodriguez-Romero J."/>
            <person name="Ruiz-Herrera J."/>
            <person name="Ruiz-Vazquez R."/>
            <person name="Sanz C."/>
            <person name="Schackwitz W."/>
            <person name="Schmutz J."/>
            <person name="Shahriari M."/>
            <person name="Shelest E."/>
            <person name="Silva-Franco F."/>
            <person name="Soanes D."/>
            <person name="Syed K."/>
            <person name="Tagua V.G."/>
            <person name="Talbot N.J."/>
            <person name="Thon M."/>
            <person name="De Vries R.P."/>
            <person name="Wiebenga A."/>
            <person name="Yadav J.S."/>
            <person name="Braun E.L."/>
            <person name="Baker S."/>
            <person name="Garre V."/>
            <person name="Horwitz B."/>
            <person name="Torres-Martinez S."/>
            <person name="Idnurm A."/>
            <person name="Herrera-Estrella A."/>
            <person name="Gabaldon T."/>
            <person name="Grigoriev I.V."/>
        </authorList>
    </citation>
    <scope>NUCLEOTIDE SEQUENCE [LARGE SCALE GENOMIC DNA]</scope>
    <source>
        <strain evidence="3 4">CBS 277.49</strain>
    </source>
</reference>
<organism evidence="3 4">
    <name type="scientific">Mucor lusitanicus CBS 277.49</name>
    <dbReference type="NCBI Taxonomy" id="747725"/>
    <lineage>
        <taxon>Eukaryota</taxon>
        <taxon>Fungi</taxon>
        <taxon>Fungi incertae sedis</taxon>
        <taxon>Mucoromycota</taxon>
        <taxon>Mucoromycotina</taxon>
        <taxon>Mucoromycetes</taxon>
        <taxon>Mucorales</taxon>
        <taxon>Mucorineae</taxon>
        <taxon>Mucoraceae</taxon>
        <taxon>Mucor</taxon>
    </lineage>
</organism>
<feature type="domain" description="Arrestin C-terminal-like" evidence="2">
    <location>
        <begin position="267"/>
        <end position="409"/>
    </location>
</feature>
<dbReference type="Pfam" id="PF02752">
    <property type="entry name" value="Arrestin_C"/>
    <property type="match status" value="1"/>
</dbReference>
<feature type="compositionally biased region" description="Acidic residues" evidence="1">
    <location>
        <begin position="678"/>
        <end position="688"/>
    </location>
</feature>
<name>A0A162T5M9_MUCCL</name>
<feature type="compositionally biased region" description="Basic and acidic residues" evidence="1">
    <location>
        <begin position="668"/>
        <end position="677"/>
    </location>
</feature>
<feature type="region of interest" description="Disordered" evidence="1">
    <location>
        <begin position="664"/>
        <end position="731"/>
    </location>
</feature>
<dbReference type="Gene3D" id="2.60.40.640">
    <property type="match status" value="2"/>
</dbReference>
<dbReference type="SUPFAM" id="SSF81296">
    <property type="entry name" value="E set domains"/>
    <property type="match status" value="1"/>
</dbReference>
<dbReference type="VEuPathDB" id="FungiDB:MUCCIDRAFT_164031"/>
<feature type="region of interest" description="Disordered" evidence="1">
    <location>
        <begin position="501"/>
        <end position="555"/>
    </location>
</feature>
<dbReference type="InterPro" id="IPR014752">
    <property type="entry name" value="Arrestin-like_C"/>
</dbReference>
<dbReference type="AlphaFoldDB" id="A0A162T5M9"/>
<evidence type="ECO:0000259" key="2">
    <source>
        <dbReference type="SMART" id="SM01017"/>
    </source>
</evidence>